<feature type="region of interest" description="Disordered" evidence="5">
    <location>
        <begin position="40"/>
        <end position="82"/>
    </location>
</feature>
<feature type="transmembrane region" description="Helical" evidence="6">
    <location>
        <begin position="288"/>
        <end position="309"/>
    </location>
</feature>
<evidence type="ECO:0000256" key="5">
    <source>
        <dbReference type="SAM" id="MobiDB-lite"/>
    </source>
</evidence>
<feature type="compositionally biased region" description="Low complexity" evidence="5">
    <location>
        <begin position="57"/>
        <end position="75"/>
    </location>
</feature>
<keyword evidence="9" id="KW-1185">Reference proteome</keyword>
<gene>
    <name evidence="8" type="ORF">TeGR_g13269</name>
</gene>
<feature type="transmembrane region" description="Helical" evidence="6">
    <location>
        <begin position="168"/>
        <end position="197"/>
    </location>
</feature>
<feature type="transmembrane region" description="Helical" evidence="6">
    <location>
        <begin position="507"/>
        <end position="529"/>
    </location>
</feature>
<accession>A0ABQ6MDI4</accession>
<name>A0ABQ6MDI4_9STRA</name>
<evidence type="ECO:0000256" key="2">
    <source>
        <dbReference type="ARBA" id="ARBA00022692"/>
    </source>
</evidence>
<keyword evidence="3 6" id="KW-1133">Transmembrane helix</keyword>
<feature type="region of interest" description="Disordered" evidence="5">
    <location>
        <begin position="419"/>
        <end position="439"/>
    </location>
</feature>
<dbReference type="EMBL" id="BRYB01002677">
    <property type="protein sequence ID" value="GMI23804.1"/>
    <property type="molecule type" value="Genomic_DNA"/>
</dbReference>
<evidence type="ECO:0000256" key="1">
    <source>
        <dbReference type="ARBA" id="ARBA00004141"/>
    </source>
</evidence>
<dbReference type="Pfam" id="PF01490">
    <property type="entry name" value="Aa_trans"/>
    <property type="match status" value="1"/>
</dbReference>
<dbReference type="PANTHER" id="PTHR22950">
    <property type="entry name" value="AMINO ACID TRANSPORTER"/>
    <property type="match status" value="1"/>
</dbReference>
<comment type="caution">
    <text evidence="8">The sequence shown here is derived from an EMBL/GenBank/DDBJ whole genome shotgun (WGS) entry which is preliminary data.</text>
</comment>
<feature type="transmembrane region" description="Helical" evidence="6">
    <location>
        <begin position="240"/>
        <end position="261"/>
    </location>
</feature>
<feature type="domain" description="Amino acid transporter transmembrane" evidence="7">
    <location>
        <begin position="94"/>
        <end position="529"/>
    </location>
</feature>
<feature type="transmembrane region" description="Helical" evidence="6">
    <location>
        <begin position="101"/>
        <end position="120"/>
    </location>
</feature>
<organism evidence="8 9">
    <name type="scientific">Tetraparma gracilis</name>
    <dbReference type="NCBI Taxonomy" id="2962635"/>
    <lineage>
        <taxon>Eukaryota</taxon>
        <taxon>Sar</taxon>
        <taxon>Stramenopiles</taxon>
        <taxon>Ochrophyta</taxon>
        <taxon>Bolidophyceae</taxon>
        <taxon>Parmales</taxon>
        <taxon>Triparmaceae</taxon>
        <taxon>Tetraparma</taxon>
    </lineage>
</organism>
<comment type="subcellular location">
    <subcellularLocation>
        <location evidence="1">Membrane</location>
        <topology evidence="1">Multi-pass membrane protein</topology>
    </subcellularLocation>
</comment>
<evidence type="ECO:0000256" key="3">
    <source>
        <dbReference type="ARBA" id="ARBA00022989"/>
    </source>
</evidence>
<evidence type="ECO:0000313" key="9">
    <source>
        <dbReference type="Proteomes" id="UP001165060"/>
    </source>
</evidence>
<keyword evidence="2 6" id="KW-0812">Transmembrane</keyword>
<dbReference type="Gene3D" id="1.20.1740.10">
    <property type="entry name" value="Amino acid/polyamine transporter I"/>
    <property type="match status" value="1"/>
</dbReference>
<proteinExistence type="predicted"/>
<dbReference type="Proteomes" id="UP001165060">
    <property type="component" value="Unassembled WGS sequence"/>
</dbReference>
<feature type="transmembrane region" description="Helical" evidence="6">
    <location>
        <begin position="368"/>
        <end position="388"/>
    </location>
</feature>
<protein>
    <recommendedName>
        <fullName evidence="7">Amino acid transporter transmembrane domain-containing protein</fullName>
    </recommendedName>
</protein>
<evidence type="ECO:0000256" key="4">
    <source>
        <dbReference type="ARBA" id="ARBA00023136"/>
    </source>
</evidence>
<reference evidence="8 9" key="1">
    <citation type="journal article" date="2023" name="Commun. Biol.">
        <title>Genome analysis of Parmales, the sister group of diatoms, reveals the evolutionary specialization of diatoms from phago-mixotrophs to photoautotrophs.</title>
        <authorList>
            <person name="Ban H."/>
            <person name="Sato S."/>
            <person name="Yoshikawa S."/>
            <person name="Yamada K."/>
            <person name="Nakamura Y."/>
            <person name="Ichinomiya M."/>
            <person name="Sato N."/>
            <person name="Blanc-Mathieu R."/>
            <person name="Endo H."/>
            <person name="Kuwata A."/>
            <person name="Ogata H."/>
        </authorList>
    </citation>
    <scope>NUCLEOTIDE SEQUENCE [LARGE SCALE GENOMIC DNA]</scope>
</reference>
<feature type="transmembrane region" description="Helical" evidence="6">
    <location>
        <begin position="446"/>
        <end position="463"/>
    </location>
</feature>
<keyword evidence="4 6" id="KW-0472">Membrane</keyword>
<dbReference type="PANTHER" id="PTHR22950:SF702">
    <property type="entry name" value="AMINO ACID TRANSPORTER PROTEIN"/>
    <property type="match status" value="1"/>
</dbReference>
<feature type="transmembrane region" description="Helical" evidence="6">
    <location>
        <begin position="469"/>
        <end position="495"/>
    </location>
</feature>
<evidence type="ECO:0000313" key="8">
    <source>
        <dbReference type="EMBL" id="GMI23804.1"/>
    </source>
</evidence>
<dbReference type="InterPro" id="IPR013057">
    <property type="entry name" value="AA_transpt_TM"/>
</dbReference>
<sequence>MDSIPPPKSVHWTSGLAKLFSTSKSRAERTSFRVATVGYRPDLSPLLGGTPSPRIAPPSAQAPLSTSSSSSAAPATPLPPVSSGASGLAAYVREGSVRGSIFNLCSATLGAGALSLPYAFSRGGLFSSLLLLLVAAAATTLSITLLIRTAERTGLGSYELITVHLFGAWTGAVVELCIIVFCFGTCVAYIVAVGDILDAGVIQVVDGLPGWLDREKMMIFFFIAVMFPLSLFEKINSLRFSSLFGIMSIFFLVFTTAYHSIDALATNGFDDSWGLADVTMWPTSFSNFIQATPIVMFAFTCQVNVFSIYEELENASPRRMSRVSVGAVKTCVAAYLLMGVFGYLDFGATTNSNILLNYCVSKTHNPLMISSFVCIVITIVMAFPLNIFPCRFTLEVILHRWLSRSKKKEGEDDVEKRLLDPAAGPSDSAPDQDHATRLPPSRTRHFLLTLLISGLSLITALKVQHISQVFQLMGGTASAFVCFVLPAAFAIKLNLYKDKLGLKIATWALAIGGAVIGTLSTVVTIYNMIYPEPETTLDCDGIK</sequence>
<evidence type="ECO:0000259" key="7">
    <source>
        <dbReference type="Pfam" id="PF01490"/>
    </source>
</evidence>
<feature type="transmembrane region" description="Helical" evidence="6">
    <location>
        <begin position="330"/>
        <end position="348"/>
    </location>
</feature>
<feature type="transmembrane region" description="Helical" evidence="6">
    <location>
        <begin position="126"/>
        <end position="147"/>
    </location>
</feature>
<evidence type="ECO:0000256" key="6">
    <source>
        <dbReference type="SAM" id="Phobius"/>
    </source>
</evidence>
<feature type="transmembrane region" description="Helical" evidence="6">
    <location>
        <begin position="217"/>
        <end position="233"/>
    </location>
</feature>